<protein>
    <submittedName>
        <fullName evidence="1">Pilin</fullName>
    </submittedName>
</protein>
<sequence length="277" mass="29191">MGSKFSSGFTIIELMLFLAITGLLIAGILVNAANSLNDQHYRDGVEATRSIISAQYAKVYSLTNDSAVGDSANIDPCQVLEGNDSAVVRRGTSDCLYVGRLVQIIPGTNASTIRVSPVVAKPNAAYNPARVYDNQQSGAAAANTSSSTFAQRYQVARYDGNSDLVQNQEMEWGLAAVRPSSDNQVDMALLILRSPIDGTVQTYNVLATNPGAINYANLSDRLTSANLTDVKFCVADLSGALDPAQRMAVIIHKAATGPGDVETRLNNPANEGGGAAC</sequence>
<dbReference type="AlphaFoldDB" id="A0A857MMP2"/>
<organism evidence="1 2">
    <name type="scientific">Candidatus Mycosynbacter amalyticus</name>
    <dbReference type="NCBI Taxonomy" id="2665156"/>
    <lineage>
        <taxon>Bacteria</taxon>
        <taxon>Candidatus Saccharimonadota</taxon>
        <taxon>Candidatus Saccharimonadota incertae sedis</taxon>
        <taxon>Candidatus Mycosynbacter</taxon>
    </lineage>
</organism>
<dbReference type="EMBL" id="CP045921">
    <property type="protein sequence ID" value="QHN42431.1"/>
    <property type="molecule type" value="Genomic_DNA"/>
</dbReference>
<name>A0A857MMP2_9BACT</name>
<proteinExistence type="predicted"/>
<keyword evidence="2" id="KW-1185">Reference proteome</keyword>
<evidence type="ECO:0000313" key="2">
    <source>
        <dbReference type="Proteomes" id="UP001059824"/>
    </source>
</evidence>
<reference evidence="1" key="1">
    <citation type="journal article" date="2021" name="Nat. Microbiol.">
        <title>Cocultivation of an ultrasmall environmental parasitic bacterium with lytic ability against bacteria associated with wastewater foams.</title>
        <authorList>
            <person name="Batinovic S."/>
            <person name="Rose J.J.A."/>
            <person name="Ratcliffe J."/>
            <person name="Seviour R.J."/>
            <person name="Petrovski S."/>
        </authorList>
    </citation>
    <scope>NUCLEOTIDE SEQUENCE</scope>
    <source>
        <strain evidence="1">JR1</strain>
    </source>
</reference>
<accession>A0A857MMP2</accession>
<dbReference type="KEGG" id="mama:GII36_00965"/>
<dbReference type="Proteomes" id="UP001059824">
    <property type="component" value="Chromosome"/>
</dbReference>
<gene>
    <name evidence="1" type="ORF">GII36_00965</name>
</gene>
<evidence type="ECO:0000313" key="1">
    <source>
        <dbReference type="EMBL" id="QHN42431.1"/>
    </source>
</evidence>
<dbReference type="RefSeq" id="WP_260763754.1">
    <property type="nucleotide sequence ID" value="NZ_CP045921.1"/>
</dbReference>